<sequence>QSMIETNLRTRRNISIQAALNEVPVKMQAWPEWWKPYLAAWKRIEGRIASSSDSWPWSLEDIHMAEIKGHEYTVKKAIEYLRKKTVHPITARNNFQLNEWNWLRMNFIHNKKKDIAWRLQHRALPLALTVTIVKEYGRPLTAFLKERLTGSNVNQQHKRKAVLWVNIDTIYEIWYWYTQVKWGKKQIPMVILEHIVKDRISKELKVLKEIKNNVKKDRDNLLRHLIFENLSVH</sequence>
<dbReference type="EMBL" id="CAJVPY010006863">
    <property type="protein sequence ID" value="CAG8670868.1"/>
    <property type="molecule type" value="Genomic_DNA"/>
</dbReference>
<proteinExistence type="predicted"/>
<gene>
    <name evidence="1" type="ORF">DERYTH_LOCUS11232</name>
</gene>
<dbReference type="AlphaFoldDB" id="A0A9N9HCZ4"/>
<accession>A0A9N9HCZ4</accession>
<name>A0A9N9HCZ4_9GLOM</name>
<dbReference type="Proteomes" id="UP000789405">
    <property type="component" value="Unassembled WGS sequence"/>
</dbReference>
<feature type="non-terminal residue" evidence="1">
    <location>
        <position position="233"/>
    </location>
</feature>
<protein>
    <submittedName>
        <fullName evidence="1">11339_t:CDS:1</fullName>
    </submittedName>
</protein>
<comment type="caution">
    <text evidence="1">The sequence shown here is derived from an EMBL/GenBank/DDBJ whole genome shotgun (WGS) entry which is preliminary data.</text>
</comment>
<organism evidence="1 2">
    <name type="scientific">Dentiscutata erythropus</name>
    <dbReference type="NCBI Taxonomy" id="1348616"/>
    <lineage>
        <taxon>Eukaryota</taxon>
        <taxon>Fungi</taxon>
        <taxon>Fungi incertae sedis</taxon>
        <taxon>Mucoromycota</taxon>
        <taxon>Glomeromycotina</taxon>
        <taxon>Glomeromycetes</taxon>
        <taxon>Diversisporales</taxon>
        <taxon>Gigasporaceae</taxon>
        <taxon>Dentiscutata</taxon>
    </lineage>
</organism>
<evidence type="ECO:0000313" key="1">
    <source>
        <dbReference type="EMBL" id="CAG8670868.1"/>
    </source>
</evidence>
<reference evidence="1" key="1">
    <citation type="submission" date="2021-06" db="EMBL/GenBank/DDBJ databases">
        <authorList>
            <person name="Kallberg Y."/>
            <person name="Tangrot J."/>
            <person name="Rosling A."/>
        </authorList>
    </citation>
    <scope>NUCLEOTIDE SEQUENCE</scope>
    <source>
        <strain evidence="1">MA453B</strain>
    </source>
</reference>
<evidence type="ECO:0000313" key="2">
    <source>
        <dbReference type="Proteomes" id="UP000789405"/>
    </source>
</evidence>
<keyword evidence="2" id="KW-1185">Reference proteome</keyword>
<dbReference type="OrthoDB" id="2417874at2759"/>